<evidence type="ECO:0000313" key="2">
    <source>
        <dbReference type="EMBL" id="MCY9598144.1"/>
    </source>
</evidence>
<dbReference type="Pfam" id="PF19535">
    <property type="entry name" value="DUF6060"/>
    <property type="match status" value="1"/>
</dbReference>
<reference evidence="2 5" key="2">
    <citation type="submission" date="2022-05" db="EMBL/GenBank/DDBJ databases">
        <title>Genome Sequencing of Bee-Associated Microbes.</title>
        <authorList>
            <person name="Dunlap C."/>
        </authorList>
    </citation>
    <scope>NUCLEOTIDE SEQUENCE [LARGE SCALE GENOMIC DNA]</scope>
    <source>
        <strain evidence="2 5">NRRL B-23120</strain>
    </source>
</reference>
<proteinExistence type="predicted"/>
<reference evidence="3 4" key="1">
    <citation type="submission" date="2018-01" db="EMBL/GenBank/DDBJ databases">
        <title>The whole genome sequencing and assembly of Paenibacillus chitinolyticus KCCM 41400 strain.</title>
        <authorList>
            <person name="Kim J.-Y."/>
            <person name="Park M.-K."/>
            <person name="Lee Y.-J."/>
            <person name="Yi H."/>
            <person name="Bahn Y.-S."/>
            <person name="Kim J.F."/>
            <person name="Lee D.-W."/>
        </authorList>
    </citation>
    <scope>NUCLEOTIDE SEQUENCE [LARGE SCALE GENOMIC DNA]</scope>
    <source>
        <strain evidence="3 4">KCCM 41400</strain>
    </source>
</reference>
<keyword evidence="1" id="KW-0732">Signal</keyword>
<dbReference type="InterPro" id="IPR045702">
    <property type="entry name" value="DUF6060"/>
</dbReference>
<feature type="chain" id="PRO_5019089168" evidence="1">
    <location>
        <begin position="33"/>
        <end position="261"/>
    </location>
</feature>
<feature type="signal peptide" evidence="1">
    <location>
        <begin position="1"/>
        <end position="32"/>
    </location>
</feature>
<evidence type="ECO:0000313" key="5">
    <source>
        <dbReference type="Proteomes" id="UP001527202"/>
    </source>
</evidence>
<name>A0A410WYE5_9BACL</name>
<sequence>MNVFSRALLRTGGVLALVCVLGLSLTNGSAFAQKKVDERYSIVVINGKEVIRDSVDKVYISSPVLADGTQLTLQNYKNILEESDFIQEKVEREKANAPISRQDESPTQDYSPSAIYQYYSYDEDLGWQATGSKVQVSAWVDCPSGTTACTIQSTNQKTISHSFSTNVESGWKETIRVGATYQFQYQLATSTSYTLPIEPGKTGYMSFRPWINYTRGYVTTSTYRDGWFVSESKSGMVFANGPDKLSSGEANGIYAIEYPYN</sequence>
<dbReference type="Proteomes" id="UP001527202">
    <property type="component" value="Unassembled WGS sequence"/>
</dbReference>
<gene>
    <name evidence="2" type="ORF">M5X16_20560</name>
    <name evidence="3" type="ORF">PC41400_16700</name>
</gene>
<dbReference type="EMBL" id="JAMDMJ010000029">
    <property type="protein sequence ID" value="MCY9598144.1"/>
    <property type="molecule type" value="Genomic_DNA"/>
</dbReference>
<protein>
    <submittedName>
        <fullName evidence="3">Uncharacterized protein</fullName>
    </submittedName>
</protein>
<evidence type="ECO:0000313" key="3">
    <source>
        <dbReference type="EMBL" id="QAV19231.1"/>
    </source>
</evidence>
<dbReference type="EMBL" id="CP026520">
    <property type="protein sequence ID" value="QAV19231.1"/>
    <property type="molecule type" value="Genomic_DNA"/>
</dbReference>
<evidence type="ECO:0000256" key="1">
    <source>
        <dbReference type="SAM" id="SignalP"/>
    </source>
</evidence>
<dbReference type="KEGG" id="pchi:PC41400_16700"/>
<dbReference type="Proteomes" id="UP000288943">
    <property type="component" value="Chromosome"/>
</dbReference>
<dbReference type="AlphaFoldDB" id="A0A410WYE5"/>
<evidence type="ECO:0000313" key="4">
    <source>
        <dbReference type="Proteomes" id="UP000288943"/>
    </source>
</evidence>
<organism evidence="3 4">
    <name type="scientific">Paenibacillus chitinolyticus</name>
    <dbReference type="NCBI Taxonomy" id="79263"/>
    <lineage>
        <taxon>Bacteria</taxon>
        <taxon>Bacillati</taxon>
        <taxon>Bacillota</taxon>
        <taxon>Bacilli</taxon>
        <taxon>Bacillales</taxon>
        <taxon>Paenibacillaceae</taxon>
        <taxon>Paenibacillus</taxon>
    </lineage>
</organism>
<dbReference type="OrthoDB" id="2590429at2"/>
<dbReference type="GeneID" id="95376448"/>
<accession>A0A410WYE5</accession>
<keyword evidence="5" id="KW-1185">Reference proteome</keyword>
<dbReference type="RefSeq" id="WP_042226102.1">
    <property type="nucleotide sequence ID" value="NZ_CP026520.1"/>
</dbReference>